<sequence length="454" mass="48395">YVLEYGNGYFKDNPEAELIRIEYNGGNRKPQVEASASKTAGAIPLSITLSSAGTHDFDEGDSLQYAWRITRNGVAFRQFNQANPSLTLTNPGTYQATLTVTDKSGAQNAKSVVIKAGNEPPVVTFAITKGNSSFFFPGKSIEYAVQVSDKEDGNLVNKTILPAQVSVSTNYLSEGYNLTRIAQNQLRVDASAQYATAISLINKSDCKSCHAVKEKVLGPSFRDVSLKYKGDPSAMASLAKKILQGGSGVWGDAFMPAHPTMAESDVKSITTYILSLSEAPRPAQRLPVQGTYKTDVASGATTEGSFIFRAAYTDRGAKAAAAQSSEMTVVLRSPTVPVAHASVAEDTNFTNDSSLAMTRSSGAFLGFTAIDLAGINQIELVRGPSRTGAAVQSGTIEVRLGGVGGQLLGTFSGEYRDKMIIPISTNTGSGQHNLYFIFNGSPVRIKSIRFSEDE</sequence>
<organism evidence="9 10">
    <name type="scientific">Spirosoma flavum</name>
    <dbReference type="NCBI Taxonomy" id="2048557"/>
    <lineage>
        <taxon>Bacteria</taxon>
        <taxon>Pseudomonadati</taxon>
        <taxon>Bacteroidota</taxon>
        <taxon>Cytophagia</taxon>
        <taxon>Cytophagales</taxon>
        <taxon>Cytophagaceae</taxon>
        <taxon>Spirosoma</taxon>
    </lineage>
</organism>
<dbReference type="SUPFAM" id="SSF49299">
    <property type="entry name" value="PKD domain"/>
    <property type="match status" value="1"/>
</dbReference>
<evidence type="ECO:0000256" key="6">
    <source>
        <dbReference type="PROSITE-ProRule" id="PRU00433"/>
    </source>
</evidence>
<keyword evidence="4" id="KW-0249">Electron transport</keyword>
<evidence type="ECO:0000313" key="10">
    <source>
        <dbReference type="Proteomes" id="UP001597512"/>
    </source>
</evidence>
<keyword evidence="3 6" id="KW-0479">Metal-binding</keyword>
<dbReference type="InterPro" id="IPR009056">
    <property type="entry name" value="Cyt_c-like_dom"/>
</dbReference>
<dbReference type="RefSeq" id="WP_381507809.1">
    <property type="nucleotide sequence ID" value="NZ_JBHUOM010000040.1"/>
</dbReference>
<dbReference type="InterPro" id="IPR002324">
    <property type="entry name" value="Cyt_c_ID"/>
</dbReference>
<protein>
    <submittedName>
        <fullName evidence="9">PKD domain-containing protein</fullName>
    </submittedName>
</protein>
<accession>A0ABW6AQ20</accession>
<dbReference type="Pfam" id="PF00034">
    <property type="entry name" value="Cytochrom_C"/>
    <property type="match status" value="1"/>
</dbReference>
<dbReference type="Pfam" id="PF18911">
    <property type="entry name" value="PKD_4"/>
    <property type="match status" value="1"/>
</dbReference>
<name>A0ABW6AQ20_9BACT</name>
<evidence type="ECO:0000259" key="7">
    <source>
        <dbReference type="PROSITE" id="PS50093"/>
    </source>
</evidence>
<evidence type="ECO:0000256" key="2">
    <source>
        <dbReference type="ARBA" id="ARBA00022617"/>
    </source>
</evidence>
<feature type="domain" description="PKD" evidence="7">
    <location>
        <begin position="60"/>
        <end position="114"/>
    </location>
</feature>
<dbReference type="InterPro" id="IPR000601">
    <property type="entry name" value="PKD_dom"/>
</dbReference>
<keyword evidence="10" id="KW-1185">Reference proteome</keyword>
<dbReference type="InterPro" id="IPR013783">
    <property type="entry name" value="Ig-like_fold"/>
</dbReference>
<evidence type="ECO:0000313" key="9">
    <source>
        <dbReference type="EMBL" id="MFD2937584.1"/>
    </source>
</evidence>
<dbReference type="PRINTS" id="PR00606">
    <property type="entry name" value="CYTCHROMECID"/>
</dbReference>
<reference evidence="10" key="1">
    <citation type="journal article" date="2019" name="Int. J. Syst. Evol. Microbiol.">
        <title>The Global Catalogue of Microorganisms (GCM) 10K type strain sequencing project: providing services to taxonomists for standard genome sequencing and annotation.</title>
        <authorList>
            <consortium name="The Broad Institute Genomics Platform"/>
            <consortium name="The Broad Institute Genome Sequencing Center for Infectious Disease"/>
            <person name="Wu L."/>
            <person name="Ma J."/>
        </authorList>
    </citation>
    <scope>NUCLEOTIDE SEQUENCE [LARGE SCALE GENOMIC DNA]</scope>
    <source>
        <strain evidence="10">KCTC 52490</strain>
    </source>
</reference>
<dbReference type="CDD" id="cd00146">
    <property type="entry name" value="PKD"/>
    <property type="match status" value="1"/>
</dbReference>
<keyword evidence="2 6" id="KW-0349">Heme</keyword>
<feature type="domain" description="Cytochrome c" evidence="8">
    <location>
        <begin position="190"/>
        <end position="277"/>
    </location>
</feature>
<keyword evidence="5 6" id="KW-0408">Iron</keyword>
<dbReference type="SUPFAM" id="SSF46626">
    <property type="entry name" value="Cytochrome c"/>
    <property type="match status" value="1"/>
</dbReference>
<evidence type="ECO:0000256" key="5">
    <source>
        <dbReference type="ARBA" id="ARBA00023004"/>
    </source>
</evidence>
<gene>
    <name evidence="9" type="ORF">ACFS25_27680</name>
</gene>
<dbReference type="Gene3D" id="2.60.40.10">
    <property type="entry name" value="Immunoglobulins"/>
    <property type="match status" value="1"/>
</dbReference>
<dbReference type="InterPro" id="IPR035986">
    <property type="entry name" value="PKD_dom_sf"/>
</dbReference>
<feature type="non-terminal residue" evidence="9">
    <location>
        <position position="1"/>
    </location>
</feature>
<dbReference type="Proteomes" id="UP001597512">
    <property type="component" value="Unassembled WGS sequence"/>
</dbReference>
<evidence type="ECO:0000259" key="8">
    <source>
        <dbReference type="PROSITE" id="PS51007"/>
    </source>
</evidence>
<evidence type="ECO:0000256" key="1">
    <source>
        <dbReference type="ARBA" id="ARBA00022448"/>
    </source>
</evidence>
<keyword evidence="1" id="KW-0813">Transport</keyword>
<evidence type="ECO:0000256" key="4">
    <source>
        <dbReference type="ARBA" id="ARBA00022982"/>
    </source>
</evidence>
<dbReference type="Gene3D" id="2.60.120.260">
    <property type="entry name" value="Galactose-binding domain-like"/>
    <property type="match status" value="1"/>
</dbReference>
<dbReference type="PROSITE" id="PS50093">
    <property type="entry name" value="PKD"/>
    <property type="match status" value="1"/>
</dbReference>
<dbReference type="EMBL" id="JBHUOM010000040">
    <property type="protein sequence ID" value="MFD2937584.1"/>
    <property type="molecule type" value="Genomic_DNA"/>
</dbReference>
<proteinExistence type="predicted"/>
<dbReference type="PROSITE" id="PS51007">
    <property type="entry name" value="CYTC"/>
    <property type="match status" value="1"/>
</dbReference>
<evidence type="ECO:0000256" key="3">
    <source>
        <dbReference type="ARBA" id="ARBA00022723"/>
    </source>
</evidence>
<dbReference type="InterPro" id="IPR036909">
    <property type="entry name" value="Cyt_c-like_dom_sf"/>
</dbReference>
<comment type="caution">
    <text evidence="9">The sequence shown here is derived from an EMBL/GenBank/DDBJ whole genome shotgun (WGS) entry which is preliminary data.</text>
</comment>
<dbReference type="Gene3D" id="1.10.760.10">
    <property type="entry name" value="Cytochrome c-like domain"/>
    <property type="match status" value="1"/>
</dbReference>